<dbReference type="OrthoDB" id="2851338at2759"/>
<dbReference type="InterPro" id="IPR011008">
    <property type="entry name" value="Dimeric_a/b-barrel"/>
</dbReference>
<dbReference type="AlphaFoldDB" id="A0A177TU29"/>
<sequence>MSSSQSKVESGLLLVFAEPGKDVTLDEFHDWYDNEHLPIRTEKFHEFRSAARYHVPSSVASASSRPYTSATWSAIYTISSVSLLTSDPRYTSLRTNRSQREAELLDRISILDRRIYRLTYDSDADPKYHGGDKLDSVRAIKASEINPVIVATSVTPAEDNQEAYDEWYLGEHVEALSKVPGWKRTRRFELVDAIINGRDAAPDNADGKTVPRCLGLHEYASPDFSSTPEFAAALDTPWRTRIMREDGSGIAQQERRVMQLYRAWDPTMALQHAQQDQQ</sequence>
<keyword evidence="2" id="KW-1185">Reference proteome</keyword>
<protein>
    <submittedName>
        <fullName evidence="1">Uncharacterized protein</fullName>
    </submittedName>
</protein>
<evidence type="ECO:0000313" key="1">
    <source>
        <dbReference type="EMBL" id="KAE8259942.1"/>
    </source>
</evidence>
<reference evidence="1" key="1">
    <citation type="submission" date="2016-04" db="EMBL/GenBank/DDBJ databases">
        <authorList>
            <person name="Nguyen H.D."/>
            <person name="Samba Siva P."/>
            <person name="Cullis J."/>
            <person name="Levesque C.A."/>
            <person name="Hambleton S."/>
        </authorList>
    </citation>
    <scope>NUCLEOTIDE SEQUENCE</scope>
    <source>
        <strain evidence="1">DAOMC 236416</strain>
    </source>
</reference>
<dbReference type="EMBL" id="LWDF02000022">
    <property type="protein sequence ID" value="KAE8259942.1"/>
    <property type="molecule type" value="Genomic_DNA"/>
</dbReference>
<comment type="caution">
    <text evidence="1">The sequence shown here is derived from an EMBL/GenBank/DDBJ whole genome shotgun (WGS) entry which is preliminary data.</text>
</comment>
<gene>
    <name evidence="1" type="ORF">A4X13_0g663</name>
</gene>
<dbReference type="SUPFAM" id="SSF54909">
    <property type="entry name" value="Dimeric alpha+beta barrel"/>
    <property type="match status" value="2"/>
</dbReference>
<name>A0A177TU29_9BASI</name>
<reference evidence="1" key="2">
    <citation type="journal article" date="2019" name="IMA Fungus">
        <title>Genome sequencing and comparison of five Tilletia species to identify candidate genes for the detection of regulated species infecting wheat.</title>
        <authorList>
            <person name="Nguyen H.D.T."/>
            <person name="Sultana T."/>
            <person name="Kesanakurti P."/>
            <person name="Hambleton S."/>
        </authorList>
    </citation>
    <scope>NUCLEOTIDE SEQUENCE</scope>
    <source>
        <strain evidence="1">DAOMC 236416</strain>
    </source>
</reference>
<proteinExistence type="predicted"/>
<accession>A0A177TU29</accession>
<organism evidence="1 2">
    <name type="scientific">Tilletia indica</name>
    <dbReference type="NCBI Taxonomy" id="43049"/>
    <lineage>
        <taxon>Eukaryota</taxon>
        <taxon>Fungi</taxon>
        <taxon>Dikarya</taxon>
        <taxon>Basidiomycota</taxon>
        <taxon>Ustilaginomycotina</taxon>
        <taxon>Exobasidiomycetes</taxon>
        <taxon>Tilletiales</taxon>
        <taxon>Tilletiaceae</taxon>
        <taxon>Tilletia</taxon>
    </lineage>
</organism>
<dbReference type="Proteomes" id="UP000077521">
    <property type="component" value="Unassembled WGS sequence"/>
</dbReference>
<evidence type="ECO:0000313" key="2">
    <source>
        <dbReference type="Proteomes" id="UP000077521"/>
    </source>
</evidence>